<evidence type="ECO:0000313" key="2">
    <source>
        <dbReference type="Proteomes" id="UP000606786"/>
    </source>
</evidence>
<evidence type="ECO:0000313" key="1">
    <source>
        <dbReference type="EMBL" id="CAD7000198.1"/>
    </source>
</evidence>
<gene>
    <name evidence="1" type="ORF">CCAP1982_LOCUS8690</name>
</gene>
<protein>
    <submittedName>
        <fullName evidence="1">(Mediterranean fruit fly) hypothetical protein</fullName>
    </submittedName>
</protein>
<reference evidence="1" key="1">
    <citation type="submission" date="2020-11" db="EMBL/GenBank/DDBJ databases">
        <authorList>
            <person name="Whitehead M."/>
        </authorList>
    </citation>
    <scope>NUCLEOTIDE SEQUENCE</scope>
    <source>
        <strain evidence="1">EGII</strain>
    </source>
</reference>
<dbReference type="AlphaFoldDB" id="A0A811UPF6"/>
<dbReference type="Proteomes" id="UP000606786">
    <property type="component" value="Unassembled WGS sequence"/>
</dbReference>
<organism evidence="1 2">
    <name type="scientific">Ceratitis capitata</name>
    <name type="common">Mediterranean fruit fly</name>
    <name type="synonym">Tephritis capitata</name>
    <dbReference type="NCBI Taxonomy" id="7213"/>
    <lineage>
        <taxon>Eukaryota</taxon>
        <taxon>Metazoa</taxon>
        <taxon>Ecdysozoa</taxon>
        <taxon>Arthropoda</taxon>
        <taxon>Hexapoda</taxon>
        <taxon>Insecta</taxon>
        <taxon>Pterygota</taxon>
        <taxon>Neoptera</taxon>
        <taxon>Endopterygota</taxon>
        <taxon>Diptera</taxon>
        <taxon>Brachycera</taxon>
        <taxon>Muscomorpha</taxon>
        <taxon>Tephritoidea</taxon>
        <taxon>Tephritidae</taxon>
        <taxon>Ceratitis</taxon>
        <taxon>Ceratitis</taxon>
    </lineage>
</organism>
<dbReference type="EMBL" id="CAJHJT010000012">
    <property type="protein sequence ID" value="CAD7000198.1"/>
    <property type="molecule type" value="Genomic_DNA"/>
</dbReference>
<accession>A0A811UPF6</accession>
<proteinExistence type="predicted"/>
<keyword evidence="2" id="KW-1185">Reference proteome</keyword>
<comment type="caution">
    <text evidence="1">The sequence shown here is derived from an EMBL/GenBank/DDBJ whole genome shotgun (WGS) entry which is preliminary data.</text>
</comment>
<sequence length="102" mass="11275">MTRRDAPSSVCVRVRGPMKTKVKLIDSFTHHSNAEFSGWLFAGRKLHARPSMSHAFNGKSVGHINFPPSDLKAAHHTATITRHATTSRQAKRVLRGAEYAAI</sequence>
<name>A0A811UPF6_CERCA</name>